<accession>A0AAD0MLP6</accession>
<name>A0AAD0MLP6_BACPU</name>
<reference evidence="1 2" key="1">
    <citation type="submission" date="2018-02" db="EMBL/GenBank/DDBJ databases">
        <title>The complete genome of two Bacillus pumilus strains from Cuatro Cienegas, Coahuila, Mexico.</title>
        <authorList>
            <person name="Zarza E."/>
            <person name="Alcaraz L.D."/>
            <person name="Aguilar-Salinas B."/>
            <person name="Islas A."/>
            <person name="Olmedo-Alvarez G."/>
        </authorList>
    </citation>
    <scope>NUCLEOTIDE SEQUENCE [LARGE SCALE GENOMIC DNA]</scope>
    <source>
        <strain evidence="1 2">145</strain>
    </source>
</reference>
<protein>
    <submittedName>
        <fullName evidence="1">Uncharacterized protein</fullName>
    </submittedName>
</protein>
<dbReference type="AlphaFoldDB" id="A0AAD0MLP6"/>
<proteinExistence type="predicted"/>
<dbReference type="Proteomes" id="UP000264960">
    <property type="component" value="Chromosome"/>
</dbReference>
<dbReference type="RefSeq" id="WP_117730669.1">
    <property type="nucleotide sequence ID" value="NZ_CP027116.1"/>
</dbReference>
<dbReference type="EMBL" id="CP027116">
    <property type="protein sequence ID" value="AVM24238.1"/>
    <property type="molecule type" value="Genomic_DNA"/>
</dbReference>
<gene>
    <name evidence="1" type="ORF">C5695_10455</name>
</gene>
<organism evidence="1 2">
    <name type="scientific">Bacillus pumilus</name>
    <name type="common">Bacillus mesentericus</name>
    <dbReference type="NCBI Taxonomy" id="1408"/>
    <lineage>
        <taxon>Bacteria</taxon>
        <taxon>Bacillati</taxon>
        <taxon>Bacillota</taxon>
        <taxon>Bacilli</taxon>
        <taxon>Bacillales</taxon>
        <taxon>Bacillaceae</taxon>
        <taxon>Bacillus</taxon>
    </lineage>
</organism>
<sequence length="69" mass="7840">MSESEIIIANFKKSVEEFRIKLASGREAHPEKFIKYLATEIQALNNLKEAYQEGMNIINADLKKLGTGR</sequence>
<evidence type="ECO:0000313" key="2">
    <source>
        <dbReference type="Proteomes" id="UP000264960"/>
    </source>
</evidence>
<evidence type="ECO:0000313" key="1">
    <source>
        <dbReference type="EMBL" id="AVM24238.1"/>
    </source>
</evidence>